<accession>A0AAV7S307</accession>
<name>A0AAV7S307_PLEWA</name>
<evidence type="ECO:0000313" key="2">
    <source>
        <dbReference type="Proteomes" id="UP001066276"/>
    </source>
</evidence>
<protein>
    <submittedName>
        <fullName evidence="1">Uncharacterized protein</fullName>
    </submittedName>
</protein>
<gene>
    <name evidence="1" type="ORF">NDU88_010323</name>
</gene>
<dbReference type="Proteomes" id="UP001066276">
    <property type="component" value="Chromosome 5"/>
</dbReference>
<proteinExistence type="predicted"/>
<dbReference type="AlphaFoldDB" id="A0AAV7S307"/>
<dbReference type="EMBL" id="JANPWB010000009">
    <property type="protein sequence ID" value="KAJ1157618.1"/>
    <property type="molecule type" value="Genomic_DNA"/>
</dbReference>
<keyword evidence="2" id="KW-1185">Reference proteome</keyword>
<reference evidence="1" key="1">
    <citation type="journal article" date="2022" name="bioRxiv">
        <title>Sequencing and chromosome-scale assembly of the giantPleurodeles waltlgenome.</title>
        <authorList>
            <person name="Brown T."/>
            <person name="Elewa A."/>
            <person name="Iarovenko S."/>
            <person name="Subramanian E."/>
            <person name="Araus A.J."/>
            <person name="Petzold A."/>
            <person name="Susuki M."/>
            <person name="Suzuki K.-i.T."/>
            <person name="Hayashi T."/>
            <person name="Toyoda A."/>
            <person name="Oliveira C."/>
            <person name="Osipova E."/>
            <person name="Leigh N.D."/>
            <person name="Simon A."/>
            <person name="Yun M.H."/>
        </authorList>
    </citation>
    <scope>NUCLEOTIDE SEQUENCE</scope>
    <source>
        <strain evidence="1">20211129_DDA</strain>
        <tissue evidence="1">Liver</tissue>
    </source>
</reference>
<organism evidence="1 2">
    <name type="scientific">Pleurodeles waltl</name>
    <name type="common">Iberian ribbed newt</name>
    <dbReference type="NCBI Taxonomy" id="8319"/>
    <lineage>
        <taxon>Eukaryota</taxon>
        <taxon>Metazoa</taxon>
        <taxon>Chordata</taxon>
        <taxon>Craniata</taxon>
        <taxon>Vertebrata</taxon>
        <taxon>Euteleostomi</taxon>
        <taxon>Amphibia</taxon>
        <taxon>Batrachia</taxon>
        <taxon>Caudata</taxon>
        <taxon>Salamandroidea</taxon>
        <taxon>Salamandridae</taxon>
        <taxon>Pleurodelinae</taxon>
        <taxon>Pleurodeles</taxon>
    </lineage>
</organism>
<evidence type="ECO:0000313" key="1">
    <source>
        <dbReference type="EMBL" id="KAJ1157618.1"/>
    </source>
</evidence>
<comment type="caution">
    <text evidence="1">The sequence shown here is derived from an EMBL/GenBank/DDBJ whole genome shotgun (WGS) entry which is preliminary data.</text>
</comment>
<sequence>MGRGPAAPVVPAAPRLRQPIRASWPSGFCATGATGGAVARMARFAELELVLVEYSEVLAQTGLLLGEFWCRPGDLGASWWTCGATWVAGRELLVCGSPLLWILSTALARTGV</sequence>